<gene>
    <name evidence="2" type="ORF">ACEG43_39740</name>
</gene>
<evidence type="ECO:0000256" key="1">
    <source>
        <dbReference type="SAM" id="Phobius"/>
    </source>
</evidence>
<keyword evidence="3" id="KW-1185">Reference proteome</keyword>
<accession>A0ABV4SUW9</accession>
<name>A0ABV4SUW9_9ACTN</name>
<keyword evidence="1" id="KW-1133">Transmembrane helix</keyword>
<feature type="transmembrane region" description="Helical" evidence="1">
    <location>
        <begin position="36"/>
        <end position="55"/>
    </location>
</feature>
<evidence type="ECO:0000313" key="2">
    <source>
        <dbReference type="EMBL" id="MFA3842257.1"/>
    </source>
</evidence>
<dbReference type="PANTHER" id="PTHR33451">
    <property type="entry name" value="MALATE-2H(+)/NA(+)-LACTATE ANTIPORTER"/>
    <property type="match status" value="1"/>
</dbReference>
<dbReference type="Proteomes" id="UP001571476">
    <property type="component" value="Unassembled WGS sequence"/>
</dbReference>
<keyword evidence="1" id="KW-0812">Transmembrane</keyword>
<evidence type="ECO:0000313" key="3">
    <source>
        <dbReference type="Proteomes" id="UP001571476"/>
    </source>
</evidence>
<dbReference type="RefSeq" id="WP_372566287.1">
    <property type="nucleotide sequence ID" value="NZ_JBGOSP010000035.1"/>
</dbReference>
<sequence length="119" mass="11669">MFILPAVGTLIGVWNLSGTIPTLVYCGIPVPTPNWYYAATAVICGLIAMNIGSSWPTAGTIGVGLVGVADMLGVSTVGAVSSSACGQRSGHGEGAGAVPGAAEVRIAADTLLQTLAGPA</sequence>
<reference evidence="2 3" key="1">
    <citation type="submission" date="2024-08" db="EMBL/GenBank/DDBJ databases">
        <title>Genome sequence of Streptomyces aureus CACIA-1.46HGO.</title>
        <authorList>
            <person name="Evangelista-Martinez Z."/>
        </authorList>
    </citation>
    <scope>NUCLEOTIDE SEQUENCE [LARGE SCALE GENOMIC DNA]</scope>
    <source>
        <strain evidence="2 3">CACIA-1.46HGO</strain>
    </source>
</reference>
<proteinExistence type="predicted"/>
<keyword evidence="1" id="KW-0472">Membrane</keyword>
<dbReference type="EMBL" id="JBGOSP010000035">
    <property type="protein sequence ID" value="MFA3842257.1"/>
    <property type="molecule type" value="Genomic_DNA"/>
</dbReference>
<organism evidence="2 3">
    <name type="scientific">Streptomyces aureus</name>
    <dbReference type="NCBI Taxonomy" id="193461"/>
    <lineage>
        <taxon>Bacteria</taxon>
        <taxon>Bacillati</taxon>
        <taxon>Actinomycetota</taxon>
        <taxon>Actinomycetes</taxon>
        <taxon>Kitasatosporales</taxon>
        <taxon>Streptomycetaceae</taxon>
        <taxon>Streptomyces</taxon>
    </lineage>
</organism>
<dbReference type="InterPro" id="IPR052180">
    <property type="entry name" value="NhaC_Na-H+_Antiporter"/>
</dbReference>
<dbReference type="PANTHER" id="PTHR33451:SF3">
    <property type="entry name" value="MALATE-2H(+)_NA(+)-LACTATE ANTIPORTER"/>
    <property type="match status" value="1"/>
</dbReference>
<comment type="caution">
    <text evidence="2">The sequence shown here is derived from an EMBL/GenBank/DDBJ whole genome shotgun (WGS) entry which is preliminary data.</text>
</comment>
<protein>
    <submittedName>
        <fullName evidence="2">Uncharacterized protein</fullName>
    </submittedName>
</protein>